<feature type="transmembrane region" description="Helical" evidence="6">
    <location>
        <begin position="222"/>
        <end position="241"/>
    </location>
</feature>
<evidence type="ECO:0000256" key="5">
    <source>
        <dbReference type="ARBA" id="ARBA00023136"/>
    </source>
</evidence>
<dbReference type="InterPro" id="IPR037185">
    <property type="entry name" value="EmrE-like"/>
</dbReference>
<feature type="transmembrane region" description="Helical" evidence="6">
    <location>
        <begin position="276"/>
        <end position="295"/>
    </location>
</feature>
<dbReference type="PANTHER" id="PTHR32322:SF2">
    <property type="entry name" value="EAMA DOMAIN-CONTAINING PROTEIN"/>
    <property type="match status" value="1"/>
</dbReference>
<name>A0A2Z2NY53_9GAMM</name>
<keyword evidence="9" id="KW-1185">Reference proteome</keyword>
<keyword evidence="3 6" id="KW-0812">Transmembrane</keyword>
<feature type="domain" description="EamA" evidence="7">
    <location>
        <begin position="159"/>
        <end position="295"/>
    </location>
</feature>
<feature type="transmembrane region" description="Helical" evidence="6">
    <location>
        <begin position="133"/>
        <end position="150"/>
    </location>
</feature>
<organism evidence="8 9">
    <name type="scientific">Granulosicoccus antarcticus IMCC3135</name>
    <dbReference type="NCBI Taxonomy" id="1192854"/>
    <lineage>
        <taxon>Bacteria</taxon>
        <taxon>Pseudomonadati</taxon>
        <taxon>Pseudomonadota</taxon>
        <taxon>Gammaproteobacteria</taxon>
        <taxon>Chromatiales</taxon>
        <taxon>Granulosicoccaceae</taxon>
        <taxon>Granulosicoccus</taxon>
    </lineage>
</organism>
<dbReference type="InterPro" id="IPR000620">
    <property type="entry name" value="EamA_dom"/>
</dbReference>
<evidence type="ECO:0000256" key="2">
    <source>
        <dbReference type="ARBA" id="ARBA00007362"/>
    </source>
</evidence>
<evidence type="ECO:0000313" key="9">
    <source>
        <dbReference type="Proteomes" id="UP000250079"/>
    </source>
</evidence>
<keyword evidence="4 6" id="KW-1133">Transmembrane helix</keyword>
<feature type="transmembrane region" description="Helical" evidence="6">
    <location>
        <begin position="195"/>
        <end position="216"/>
    </location>
</feature>
<accession>A0A2Z2NY53</accession>
<evidence type="ECO:0000256" key="3">
    <source>
        <dbReference type="ARBA" id="ARBA00022692"/>
    </source>
</evidence>
<feature type="transmembrane region" description="Helical" evidence="6">
    <location>
        <begin position="16"/>
        <end position="33"/>
    </location>
</feature>
<keyword evidence="5 6" id="KW-0472">Membrane</keyword>
<evidence type="ECO:0000256" key="1">
    <source>
        <dbReference type="ARBA" id="ARBA00004141"/>
    </source>
</evidence>
<comment type="subcellular location">
    <subcellularLocation>
        <location evidence="1">Membrane</location>
        <topology evidence="1">Multi-pass membrane protein</topology>
    </subcellularLocation>
</comment>
<feature type="transmembrane region" description="Helical" evidence="6">
    <location>
        <begin position="76"/>
        <end position="96"/>
    </location>
</feature>
<dbReference type="RefSeq" id="WP_205737788.1">
    <property type="nucleotide sequence ID" value="NZ_CP018632.1"/>
</dbReference>
<feature type="transmembrane region" description="Helical" evidence="6">
    <location>
        <begin position="39"/>
        <end position="64"/>
    </location>
</feature>
<feature type="transmembrane region" description="Helical" evidence="6">
    <location>
        <begin position="156"/>
        <end position="174"/>
    </location>
</feature>
<dbReference type="AlphaFoldDB" id="A0A2Z2NY53"/>
<evidence type="ECO:0000256" key="6">
    <source>
        <dbReference type="SAM" id="Phobius"/>
    </source>
</evidence>
<protein>
    <recommendedName>
        <fullName evidence="7">EamA domain-containing protein</fullName>
    </recommendedName>
</protein>
<feature type="domain" description="EamA" evidence="7">
    <location>
        <begin position="16"/>
        <end position="147"/>
    </location>
</feature>
<proteinExistence type="inferred from homology"/>
<dbReference type="PANTHER" id="PTHR32322">
    <property type="entry name" value="INNER MEMBRANE TRANSPORTER"/>
    <property type="match status" value="1"/>
</dbReference>
<dbReference type="EMBL" id="CP018632">
    <property type="protein sequence ID" value="ASJ76219.1"/>
    <property type="molecule type" value="Genomic_DNA"/>
</dbReference>
<sequence length="310" mass="33156">MKPSHSEEAPFTARDLLLYLITVVSWSGSWYALKVNTGYAVAPPVSTCWRFLLASALMFMIVVISKGPLKFGWRAHRAFALMGVFIFSTNFIFFYYASTLLVSGLLAVVFSLASVVNLAIGALRGELAGPRRWFGAALGAVGIVLLYWPALKEGGAGTLGLFLCLGGTLSFCIGNQISQSMKTYAVPVMSASAWGMAYGALWSAVLSAGAGFPFVYDTAPAYTGSLLYLVLVSTVLAFWAYLNLIKSIGAGRAAYATVMFPVFALLLSTVLEGYVWTSLAVFGVLLALTGNVFVLRSARRRGAEVPTPVV</sequence>
<evidence type="ECO:0000313" key="8">
    <source>
        <dbReference type="EMBL" id="ASJ76219.1"/>
    </source>
</evidence>
<gene>
    <name evidence="8" type="ORF">IMCC3135_30850</name>
</gene>
<reference evidence="8 9" key="1">
    <citation type="submission" date="2016-12" db="EMBL/GenBank/DDBJ databases">
        <authorList>
            <person name="Song W.-J."/>
            <person name="Kurnit D.M."/>
        </authorList>
    </citation>
    <scope>NUCLEOTIDE SEQUENCE [LARGE SCALE GENOMIC DNA]</scope>
    <source>
        <strain evidence="8 9">IMCC3135</strain>
    </source>
</reference>
<feature type="transmembrane region" description="Helical" evidence="6">
    <location>
        <begin position="102"/>
        <end position="121"/>
    </location>
</feature>
<dbReference type="InterPro" id="IPR050638">
    <property type="entry name" value="AA-Vitamin_Transporters"/>
</dbReference>
<dbReference type="KEGG" id="gai:IMCC3135_30850"/>
<dbReference type="SUPFAM" id="SSF103481">
    <property type="entry name" value="Multidrug resistance efflux transporter EmrE"/>
    <property type="match status" value="2"/>
</dbReference>
<evidence type="ECO:0000259" key="7">
    <source>
        <dbReference type="Pfam" id="PF00892"/>
    </source>
</evidence>
<comment type="similarity">
    <text evidence="2">Belongs to the EamA transporter family.</text>
</comment>
<dbReference type="GO" id="GO:0016020">
    <property type="term" value="C:membrane"/>
    <property type="evidence" value="ECO:0007669"/>
    <property type="project" value="UniProtKB-SubCell"/>
</dbReference>
<dbReference type="Pfam" id="PF00892">
    <property type="entry name" value="EamA"/>
    <property type="match status" value="2"/>
</dbReference>
<feature type="transmembrane region" description="Helical" evidence="6">
    <location>
        <begin position="253"/>
        <end position="270"/>
    </location>
</feature>
<dbReference type="Proteomes" id="UP000250079">
    <property type="component" value="Chromosome"/>
</dbReference>
<evidence type="ECO:0000256" key="4">
    <source>
        <dbReference type="ARBA" id="ARBA00022989"/>
    </source>
</evidence>